<evidence type="ECO:0000313" key="2">
    <source>
        <dbReference type="Proteomes" id="UP001065549"/>
    </source>
</evidence>
<evidence type="ECO:0000313" key="1">
    <source>
        <dbReference type="EMBL" id="MCU7378021.1"/>
    </source>
</evidence>
<name>A0A9J6QQ80_9FIRM</name>
<gene>
    <name evidence="1" type="ORF">OBO34_06600</name>
</gene>
<organism evidence="1 2">
    <name type="scientific">Hominibacterium faecale</name>
    <dbReference type="NCBI Taxonomy" id="2839743"/>
    <lineage>
        <taxon>Bacteria</taxon>
        <taxon>Bacillati</taxon>
        <taxon>Bacillota</taxon>
        <taxon>Clostridia</taxon>
        <taxon>Peptostreptococcales</taxon>
        <taxon>Anaerovoracaceae</taxon>
        <taxon>Hominibacterium</taxon>
    </lineage>
</organism>
<dbReference type="SUPFAM" id="SSF54427">
    <property type="entry name" value="NTF2-like"/>
    <property type="match status" value="1"/>
</dbReference>
<dbReference type="Proteomes" id="UP001065549">
    <property type="component" value="Unassembled WGS sequence"/>
</dbReference>
<dbReference type="InterPro" id="IPR032710">
    <property type="entry name" value="NTF2-like_dom_sf"/>
</dbReference>
<reference evidence="1" key="1">
    <citation type="submission" date="2022-09" db="EMBL/GenBank/DDBJ databases">
        <title>Culturomic study of gut microbiota in children with autism spectrum disorder.</title>
        <authorList>
            <person name="Efimov B.A."/>
            <person name="Chaplin A.V."/>
            <person name="Sokolova S.R."/>
            <person name="Pikina A.P."/>
            <person name="Korzhanova M."/>
            <person name="Belova V."/>
            <person name="Korostin D."/>
        </authorList>
    </citation>
    <scope>NUCLEOTIDE SEQUENCE</scope>
    <source>
        <strain evidence="1">ASD5510</strain>
    </source>
</reference>
<protein>
    <submittedName>
        <fullName evidence="1">Nuclear transport factor 2 family protein</fullName>
    </submittedName>
</protein>
<accession>A0A9J6QQ80</accession>
<comment type="caution">
    <text evidence="1">The sequence shown here is derived from an EMBL/GenBank/DDBJ whole genome shotgun (WGS) entry which is preliminary data.</text>
</comment>
<keyword evidence="2" id="KW-1185">Reference proteome</keyword>
<dbReference type="RefSeq" id="WP_253019716.1">
    <property type="nucleotide sequence ID" value="NZ_JAOSHN010000002.1"/>
</dbReference>
<dbReference type="EMBL" id="JAOSHN010000002">
    <property type="protein sequence ID" value="MCU7378021.1"/>
    <property type="molecule type" value="Genomic_DNA"/>
</dbReference>
<dbReference type="AlphaFoldDB" id="A0A9J6QQ80"/>
<dbReference type="Gene3D" id="3.10.450.50">
    <property type="match status" value="1"/>
</dbReference>
<proteinExistence type="predicted"/>
<sequence>MNRAIEKEKQIINDVVEKAYDVLAFPPGGMPKWDVFMSLFYESAQLSLRVFPQDKEISLLTLVEYTKAQMGNHLQEEGYSESPVSNDIEVIGDIAWVRQHFIMNFSNGRKTHAMDIFLLVKKDDRWKIISVASDML</sequence>